<evidence type="ECO:0000313" key="3">
    <source>
        <dbReference type="Proteomes" id="UP001251524"/>
    </source>
</evidence>
<proteinExistence type="predicted"/>
<organism evidence="2 3">
    <name type="scientific">Lysobacter niastensis</name>
    <dbReference type="NCBI Taxonomy" id="380629"/>
    <lineage>
        <taxon>Bacteria</taxon>
        <taxon>Pseudomonadati</taxon>
        <taxon>Pseudomonadota</taxon>
        <taxon>Gammaproteobacteria</taxon>
        <taxon>Lysobacterales</taxon>
        <taxon>Lysobacteraceae</taxon>
        <taxon>Lysobacter</taxon>
    </lineage>
</organism>
<dbReference type="EMBL" id="JAVDVY010000002">
    <property type="protein sequence ID" value="MDR7134962.1"/>
    <property type="molecule type" value="Genomic_DNA"/>
</dbReference>
<reference evidence="2 3" key="1">
    <citation type="submission" date="2023-07" db="EMBL/GenBank/DDBJ databases">
        <title>Sorghum-associated microbial communities from plants grown in Nebraska, USA.</title>
        <authorList>
            <person name="Schachtman D."/>
        </authorList>
    </citation>
    <scope>NUCLEOTIDE SEQUENCE [LARGE SCALE GENOMIC DNA]</scope>
    <source>
        <strain evidence="2 3">BE198</strain>
    </source>
</reference>
<evidence type="ECO:0008006" key="4">
    <source>
        <dbReference type="Google" id="ProtNLM"/>
    </source>
</evidence>
<accession>A0ABU1WBV4</accession>
<comment type="caution">
    <text evidence="2">The sequence shown here is derived from an EMBL/GenBank/DDBJ whole genome shotgun (WGS) entry which is preliminary data.</text>
</comment>
<dbReference type="Proteomes" id="UP001251524">
    <property type="component" value="Unassembled WGS sequence"/>
</dbReference>
<gene>
    <name evidence="2" type="ORF">J2X06_002171</name>
</gene>
<evidence type="ECO:0000256" key="1">
    <source>
        <dbReference type="SAM" id="SignalP"/>
    </source>
</evidence>
<feature type="chain" id="PRO_5045410307" description="Secreted protein" evidence="1">
    <location>
        <begin position="26"/>
        <end position="159"/>
    </location>
</feature>
<feature type="signal peptide" evidence="1">
    <location>
        <begin position="1"/>
        <end position="25"/>
    </location>
</feature>
<keyword evidence="1" id="KW-0732">Signal</keyword>
<keyword evidence="3" id="KW-1185">Reference proteome</keyword>
<sequence>MLQLSRTSALALFLTAALFQVPAMAAQPYVAIEKRLSPEQLHAAGLDTLSSEQLATLNRLLSDEQAAHTRDQAQDGVGLREKRVEAEPVSATAKGDARGWSKGDVVELDNGQRWRVVEGELYLGKATGSRKVTIAPGAFGAWYMQVDGKTPRLKVQRVQ</sequence>
<name>A0ABU1WBV4_9GAMM</name>
<protein>
    <recommendedName>
        <fullName evidence="4">Secreted protein</fullName>
    </recommendedName>
</protein>
<dbReference type="RefSeq" id="WP_310062154.1">
    <property type="nucleotide sequence ID" value="NZ_JAVDVY010000002.1"/>
</dbReference>
<evidence type="ECO:0000313" key="2">
    <source>
        <dbReference type="EMBL" id="MDR7134962.1"/>
    </source>
</evidence>